<dbReference type="InterPro" id="IPR050708">
    <property type="entry name" value="T6SS_VgrG/RHS"/>
</dbReference>
<dbReference type="Pfam" id="PF05593">
    <property type="entry name" value="RHS_repeat"/>
    <property type="match status" value="3"/>
</dbReference>
<sequence length="1583" mass="173844">MSKNFVYDVLAQISVYDVLALNSYFVQNLNEDRNETNIRSLLENYTTNLANYLKTNYPNSDIRDVIGGHSIIAETLEAYPAAPPFPTEQVLYYDGTNYYDPSWTDNVIHAEYKSKLRVALCQVVSGSCMIEFIRTYDTADLSGKRLTVTFNNASNPELRLEGALEATGPLLSNSSSIIKVNLKIDHATASSQYVSGNYTHKLKSGGTYAFIYNFGGGISDMLLQKRQKQLALNRAQSGTNNESEAVLGESLNIMGQSYLKQVAMTNKMLGRLFNQSHIGYHKVGVMAQDISGYYLSVGLGLDSTFRYDDGDSSIPDKVSNLITSGLEHGILEQLMGPAENGKGTPAVSTVKLLKLANEKGQKVYLINKDNYQTLLNNTNFTNYQNDPNCGTTSCPCSNCISWYYNTIANQATTEDHMFILPKDGQLGYDDYPQWKGKGYIHIFSRTVNSLLVTGYAMVIGEDYYGAHNVNTDPVRISALTWYIDHKTETDALPFTIDGLITLASKYYSKDPVDMAGGSFIYENTDLALGGSLPLGLAFSRSYTSKNNLKKKTLGYGFDHNYNIYYTLASHAEPVLGGRQPLDAVGMMAALYVCADVLTAGDNIQNWMISALVANWGIEPLVDNAVSINMGNKVIEYIKLADGTYVPPPGITTQLIKNGDNTYSLKERFGTKMNFYAPDVNTTDGISIGKISQVVDADGNAATFEYNADKTLRKVTDAFGRNIRLTYESGRIASVSDYASGSNTPMRTVSYSYDTTNNNLTSYTDVEGKIWGYGYTTPANHLITSLTKPMTSTLNITTITNEYDELGRVKQQTAPRQSGNAIYKFYFSGYRNQEEDPNLKTTTYYYDKKGRLYAHEDALGNKTTQTYDGQDHIVKVVDPLLNETNYEYDGENNLIQVTDALNQTVENFYDTQFRLVETKDALSHSTLYNYDGEHHLLDVTDAVGNKAENTYYANGFKNTVKDPRLTVTTLTYDAYGNPLTSQTAAHPAITYNYDAIGRMSSLTDQVGSTTSFFYDKRNLLQSKTDPLGETTSYAYDNAGRLISKTDRKNQTITYTYTPSDKMDTITYPDASTVSFTYNTLDRMTAMQDAIGTAAYVYDDAGRLTSMTDSNGFTISYAYDANGNLTTLTYPGNKVVSYTYDALNRLKTVTINWLNQTATYADYDAAGRLPGFTNFNGTATTYGYDNASRLTSINNQAGANVISSYTFALDANGNRTNIVQSEPYAPALGEGGVDYTYNTQKNRLLSTSAGGSFGYDDEGQLQTGYSTDYTFDYEHRLKTIGGSQFYYDGGGKRLKANRSGVETRYIYDAGGTLLAEADANNNITKYYIYGGGLLAMVTPGDQTYCYHYNGVGSTIAMTDNTQAVVNKYAYDAFGNIANQQEAVAQPFKYVGQYGVMTELNGFYYMKARYYDPTVGRFISEDPIGFEGGTVNLLAYVGNNPVTGIDPSGLCGTNSSISFTYDAGFHAPTGPWPVSAGTTISSELINPFDASGSLVAKPIDPEATLGSWADFGVSAGIGNLSRTGNQAGETINIGSGRYGGIQITLRKDFDTTKGIFNPLRYVDGISVGLGLGLGSPVTFTTKLNAQ</sequence>
<dbReference type="EMBL" id="LNQE01001005">
    <property type="protein sequence ID" value="KUG21933.1"/>
    <property type="molecule type" value="Genomic_DNA"/>
</dbReference>
<evidence type="ECO:0000259" key="2">
    <source>
        <dbReference type="Pfam" id="PF20148"/>
    </source>
</evidence>
<name>A0A0W8FLZ0_9ZZZZ</name>
<dbReference type="InterPro" id="IPR006530">
    <property type="entry name" value="YD"/>
</dbReference>
<protein>
    <recommendedName>
        <fullName evidence="5">Rhs family protein</fullName>
    </recommendedName>
</protein>
<keyword evidence="1" id="KW-0677">Repeat</keyword>
<reference evidence="4" key="1">
    <citation type="journal article" date="2015" name="Proc. Natl. Acad. Sci. U.S.A.">
        <title>Networks of energetic and metabolic interactions define dynamics in microbial communities.</title>
        <authorList>
            <person name="Embree M."/>
            <person name="Liu J.K."/>
            <person name="Al-Bassam M.M."/>
            <person name="Zengler K."/>
        </authorList>
    </citation>
    <scope>NUCLEOTIDE SEQUENCE</scope>
</reference>
<dbReference type="InterPro" id="IPR031325">
    <property type="entry name" value="RHS_repeat"/>
</dbReference>
<dbReference type="NCBIfam" id="TIGR01643">
    <property type="entry name" value="YD_repeat_2x"/>
    <property type="match status" value="9"/>
</dbReference>
<feature type="domain" description="Teneurin-like YD-shell" evidence="3">
    <location>
        <begin position="1161"/>
        <end position="1419"/>
    </location>
</feature>
<proteinExistence type="predicted"/>
<comment type="caution">
    <text evidence="4">The sequence shown here is derived from an EMBL/GenBank/DDBJ whole genome shotgun (WGS) entry which is preliminary data.</text>
</comment>
<dbReference type="Pfam" id="PF20148">
    <property type="entry name" value="DUF6531"/>
    <property type="match status" value="1"/>
</dbReference>
<dbReference type="PANTHER" id="PTHR32305:SF15">
    <property type="entry name" value="PROTEIN RHSA-RELATED"/>
    <property type="match status" value="1"/>
</dbReference>
<organism evidence="4">
    <name type="scientific">hydrocarbon metagenome</name>
    <dbReference type="NCBI Taxonomy" id="938273"/>
    <lineage>
        <taxon>unclassified sequences</taxon>
        <taxon>metagenomes</taxon>
        <taxon>ecological metagenomes</taxon>
    </lineage>
</organism>
<dbReference type="Pfam" id="PF25023">
    <property type="entry name" value="TEN_YD-shell"/>
    <property type="match status" value="1"/>
</dbReference>
<dbReference type="InterPro" id="IPR045351">
    <property type="entry name" value="DUF6531"/>
</dbReference>
<evidence type="ECO:0008006" key="5">
    <source>
        <dbReference type="Google" id="ProtNLM"/>
    </source>
</evidence>
<evidence type="ECO:0000256" key="1">
    <source>
        <dbReference type="ARBA" id="ARBA00022737"/>
    </source>
</evidence>
<feature type="domain" description="DUF6531" evidence="2">
    <location>
        <begin position="510"/>
        <end position="566"/>
    </location>
</feature>
<dbReference type="NCBIfam" id="TIGR03696">
    <property type="entry name" value="Rhs_assc_core"/>
    <property type="match status" value="1"/>
</dbReference>
<dbReference type="PANTHER" id="PTHR32305">
    <property type="match status" value="1"/>
</dbReference>
<dbReference type="Gene3D" id="2.180.10.10">
    <property type="entry name" value="RHS repeat-associated core"/>
    <property type="match status" value="3"/>
</dbReference>
<evidence type="ECO:0000259" key="3">
    <source>
        <dbReference type="Pfam" id="PF25023"/>
    </source>
</evidence>
<dbReference type="InterPro" id="IPR056823">
    <property type="entry name" value="TEN-like_YD-shell"/>
</dbReference>
<evidence type="ECO:0000313" key="4">
    <source>
        <dbReference type="EMBL" id="KUG21933.1"/>
    </source>
</evidence>
<gene>
    <name evidence="4" type="ORF">ASZ90_008299</name>
</gene>
<accession>A0A0W8FLZ0</accession>
<dbReference type="InterPro" id="IPR022385">
    <property type="entry name" value="Rhs_assc_core"/>
</dbReference>